<evidence type="ECO:0000313" key="2">
    <source>
        <dbReference type="Proteomes" id="UP000663903"/>
    </source>
</evidence>
<name>A0A975H428_9BURK</name>
<protein>
    <submittedName>
        <fullName evidence="1">Uncharacterized protein</fullName>
    </submittedName>
</protein>
<organism evidence="1 2">
    <name type="scientific">Ottowia testudinis</name>
    <dbReference type="NCBI Taxonomy" id="2816950"/>
    <lineage>
        <taxon>Bacteria</taxon>
        <taxon>Pseudomonadati</taxon>
        <taxon>Pseudomonadota</taxon>
        <taxon>Betaproteobacteria</taxon>
        <taxon>Burkholderiales</taxon>
        <taxon>Comamonadaceae</taxon>
        <taxon>Ottowia</taxon>
    </lineage>
</organism>
<dbReference type="KEGG" id="otd:J1M35_05965"/>
<dbReference type="EMBL" id="CP071796">
    <property type="protein sequence ID" value="QTD46429.1"/>
    <property type="molecule type" value="Genomic_DNA"/>
</dbReference>
<gene>
    <name evidence="1" type="ORF">J1M35_05965</name>
</gene>
<dbReference type="AlphaFoldDB" id="A0A975H428"/>
<sequence>MKLYSFPQAALEKAIAKRMLTLPPPHREWFADRWSQKPYKKSFIEHKAMPLITLLAKGKTWTDEEFNSELAAWDVKFYDAEAEVLRPMVEGDGVIQLMQKNMPAERIQALLRKLDEDRHA</sequence>
<dbReference type="Proteomes" id="UP000663903">
    <property type="component" value="Chromosome"/>
</dbReference>
<evidence type="ECO:0000313" key="1">
    <source>
        <dbReference type="EMBL" id="QTD46429.1"/>
    </source>
</evidence>
<accession>A0A975H428</accession>
<dbReference type="RefSeq" id="WP_208010328.1">
    <property type="nucleotide sequence ID" value="NZ_CP071796.1"/>
</dbReference>
<reference evidence="1" key="1">
    <citation type="submission" date="2021-03" db="EMBL/GenBank/DDBJ databases">
        <title>Ottowia sp. 27C isolated from the cloaca of a Giant Asian pond turtle (Heosemys grandis).</title>
        <authorList>
            <person name="Spergser J."/>
            <person name="Busse H.-J."/>
        </authorList>
    </citation>
    <scope>NUCLEOTIDE SEQUENCE</scope>
    <source>
        <strain evidence="1">27C</strain>
    </source>
</reference>
<keyword evidence="2" id="KW-1185">Reference proteome</keyword>
<proteinExistence type="predicted"/>